<dbReference type="Proteomes" id="UP000805193">
    <property type="component" value="Unassembled WGS sequence"/>
</dbReference>
<feature type="non-terminal residue" evidence="1">
    <location>
        <position position="1219"/>
    </location>
</feature>
<accession>A0AC60P028</accession>
<evidence type="ECO:0000313" key="1">
    <source>
        <dbReference type="EMBL" id="KAG0412655.1"/>
    </source>
</evidence>
<proteinExistence type="predicted"/>
<name>A0AC60P028_IXOPE</name>
<dbReference type="EMBL" id="JABSTQ010011332">
    <property type="protein sequence ID" value="KAG0412655.1"/>
    <property type="molecule type" value="Genomic_DNA"/>
</dbReference>
<organism evidence="1 2">
    <name type="scientific">Ixodes persulcatus</name>
    <name type="common">Taiga tick</name>
    <dbReference type="NCBI Taxonomy" id="34615"/>
    <lineage>
        <taxon>Eukaryota</taxon>
        <taxon>Metazoa</taxon>
        <taxon>Ecdysozoa</taxon>
        <taxon>Arthropoda</taxon>
        <taxon>Chelicerata</taxon>
        <taxon>Arachnida</taxon>
        <taxon>Acari</taxon>
        <taxon>Parasitiformes</taxon>
        <taxon>Ixodida</taxon>
        <taxon>Ixodoidea</taxon>
        <taxon>Ixodidae</taxon>
        <taxon>Ixodinae</taxon>
        <taxon>Ixodes</taxon>
    </lineage>
</organism>
<evidence type="ECO:0000313" key="2">
    <source>
        <dbReference type="Proteomes" id="UP000805193"/>
    </source>
</evidence>
<keyword evidence="2" id="KW-1185">Reference proteome</keyword>
<gene>
    <name evidence="1" type="ORF">HPB47_010198</name>
</gene>
<comment type="caution">
    <text evidence="1">The sequence shown here is derived from an EMBL/GenBank/DDBJ whole genome shotgun (WGS) entry which is preliminary data.</text>
</comment>
<sequence>MLTQIKTVRGSRCPEDRPTLRVLDACRCARSGHSLRPVLLLTAALLNLFRSPAREEPRRPEHSSHGLPGPKLVALCALLAACWAAPLSPALRPREIAGPRNLNRPFVFFESQRLPRGGVGKTTAIFTTTSNFGGQRRLSTDDLSAAVPADSSEARSEDSVASLIKSLGGSLQEKRRLDDSSEESSEEEDEGPSSASAPTPAQKSSVVIQDQVDSTGSSVASGGASTSITAKDVSSDFKASEISASNSGDISVPGVQTSSITLTFLNGKHAEPSGSDKPQAADGGAEYTQLANGPAQETQPGMQSSVCPKVMSAQVESSALEPKGHLNSLTAEHLQFFPNQLPQHTISPTPPPTSTTPEVAHLATSGQPQGPAFTNPQGSQPHTRIFFSPPSQNPKGQQQPLAAPPYFVSFRHDYVNPNKPTFPQGQVSYTTKQKVPAEVLLPHILSQEAAANEHAPGGDKGPQNRVRPQQPSPPSNSGPQANQQVFAPPSYNPGFSPHFSLAPGYKGPVTTIILNPDLSSPYQFGSYVPRSESSDQKREGLYKVKSFVPSVTATVPGSPAYTATSFVPDRQTYSQGGKVFKVTSFVPRGSRPVQGGFRQAVQPIPNGQRSFPSAPGRTVYRVAPVGSRRPQPVQRLQDLHVTVIGPGGQLRGPQQRVFNVARFAPQARAASARQGLQPAGSAQSRFPPFRGRPQQAIVEVRAVPIHFQQRPNGHRVTPSFHEQPLTFYDVPQRHSAGGPALRPSVASANGPGFPNGRARFQPVQVPLAAVVPQLEPLGRFPSDGGAGSAGPLLGARYVPVVNLENPPTSGRRPGRDHRRKNERSLDLSSGASDWDDPGKYFSGAARTFARRLWPAIQELAADDAISTQCASSLLLLYAGVRRYQQWALHFVDASGRLPSGLLGGVAWDPGEYDQCLSIAAVLEGSYCTVRWNISRTAFVSRLATSRPPGGARQHEPFNNIRLGLCVPSLCSTSHIQAVVDKVLQRQNASAVVLSCHSRNDFSVSHVQLFLVCLLCIWVTLIASSTLMHLLWNLKKAWPKDTKPTFFVRLVVAVSAVTSLTRLVAIDRSKHYSKTVDALKVISVLWIVLGITYQSKLPRVSGSAFDVKGWGGSALYSVTTSSNLGFTTAFLLSGFLVAPSLPPLRSLNGSIPKRLATSLGERYIRLTVPALFVLVVFWLLPLSVDGPLAEELLRPKLDACRRRWWTVPLHVNNLRGGDQV</sequence>
<reference evidence="1 2" key="1">
    <citation type="journal article" date="2020" name="Cell">
        <title>Large-Scale Comparative Analyses of Tick Genomes Elucidate Their Genetic Diversity and Vector Capacities.</title>
        <authorList>
            <consortium name="Tick Genome and Microbiome Consortium (TIGMIC)"/>
            <person name="Jia N."/>
            <person name="Wang J."/>
            <person name="Shi W."/>
            <person name="Du L."/>
            <person name="Sun Y."/>
            <person name="Zhan W."/>
            <person name="Jiang J.F."/>
            <person name="Wang Q."/>
            <person name="Zhang B."/>
            <person name="Ji P."/>
            <person name="Bell-Sakyi L."/>
            <person name="Cui X.M."/>
            <person name="Yuan T.T."/>
            <person name="Jiang B.G."/>
            <person name="Yang W.F."/>
            <person name="Lam T.T."/>
            <person name="Chang Q.C."/>
            <person name="Ding S.J."/>
            <person name="Wang X.J."/>
            <person name="Zhu J.G."/>
            <person name="Ruan X.D."/>
            <person name="Zhao L."/>
            <person name="Wei J.T."/>
            <person name="Ye R.Z."/>
            <person name="Que T.C."/>
            <person name="Du C.H."/>
            <person name="Zhou Y.H."/>
            <person name="Cheng J.X."/>
            <person name="Dai P.F."/>
            <person name="Guo W.B."/>
            <person name="Han X.H."/>
            <person name="Huang E.J."/>
            <person name="Li L.F."/>
            <person name="Wei W."/>
            <person name="Gao Y.C."/>
            <person name="Liu J.Z."/>
            <person name="Shao H.Z."/>
            <person name="Wang X."/>
            <person name="Wang C.C."/>
            <person name="Yang T.C."/>
            <person name="Huo Q.B."/>
            <person name="Li W."/>
            <person name="Chen H.Y."/>
            <person name="Chen S.E."/>
            <person name="Zhou L.G."/>
            <person name="Ni X.B."/>
            <person name="Tian J.H."/>
            <person name="Sheng Y."/>
            <person name="Liu T."/>
            <person name="Pan Y.S."/>
            <person name="Xia L.Y."/>
            <person name="Li J."/>
            <person name="Zhao F."/>
            <person name="Cao W.C."/>
        </authorList>
    </citation>
    <scope>NUCLEOTIDE SEQUENCE [LARGE SCALE GENOMIC DNA]</scope>
    <source>
        <strain evidence="1">Iper-2018</strain>
    </source>
</reference>
<protein>
    <submittedName>
        <fullName evidence="1">Uncharacterized protein</fullName>
    </submittedName>
</protein>